<name>A0ABS6U0L9_STRHA</name>
<dbReference type="EMBL" id="JAHUVW010000004">
    <property type="protein sequence ID" value="MBV7674092.1"/>
    <property type="molecule type" value="Genomic_DNA"/>
</dbReference>
<proteinExistence type="predicted"/>
<accession>A0ABS6U0L9</accession>
<keyword evidence="2" id="KW-1185">Reference proteome</keyword>
<gene>
    <name evidence="1" type="ORF">STHAL_32105</name>
</gene>
<dbReference type="InterPro" id="IPR011990">
    <property type="entry name" value="TPR-like_helical_dom_sf"/>
</dbReference>
<evidence type="ECO:0000313" key="2">
    <source>
        <dbReference type="Proteomes" id="UP000735541"/>
    </source>
</evidence>
<dbReference type="RefSeq" id="WP_228873812.1">
    <property type="nucleotide sequence ID" value="NZ_JAHUVW010000004.1"/>
</dbReference>
<organism evidence="1 2">
    <name type="scientific">Streptomyces halstedii</name>
    <dbReference type="NCBI Taxonomy" id="1944"/>
    <lineage>
        <taxon>Bacteria</taxon>
        <taxon>Bacillati</taxon>
        <taxon>Actinomycetota</taxon>
        <taxon>Actinomycetes</taxon>
        <taxon>Kitasatosporales</taxon>
        <taxon>Streptomycetaceae</taxon>
        <taxon>Streptomyces</taxon>
    </lineage>
</organism>
<evidence type="ECO:0000313" key="1">
    <source>
        <dbReference type="EMBL" id="MBV7674092.1"/>
    </source>
</evidence>
<dbReference type="Proteomes" id="UP000735541">
    <property type="component" value="Unassembled WGS sequence"/>
</dbReference>
<dbReference type="Pfam" id="PF13424">
    <property type="entry name" value="TPR_12"/>
    <property type="match status" value="1"/>
</dbReference>
<reference evidence="1 2" key="1">
    <citation type="submission" date="2021-07" db="EMBL/GenBank/DDBJ databases">
        <title>Sequencing Streptomyces halstedii LGO-A4 genome an citrus endophytic actinomycete.</title>
        <authorList>
            <person name="Samborskyy M."/>
            <person name="Scott N."/>
            <person name="Deglau R."/>
            <person name="Dickens S."/>
            <person name="Oliveira L.G."/>
        </authorList>
    </citation>
    <scope>NUCLEOTIDE SEQUENCE [LARGE SCALE GENOMIC DNA]</scope>
    <source>
        <strain evidence="1 2">LGO-A4</strain>
    </source>
</reference>
<protein>
    <submittedName>
        <fullName evidence="1">Tetratricopeptide repeat protein</fullName>
    </submittedName>
</protein>
<sequence>MHTHEELGLESPVAYQAELRRLSAEADRAATPEAAAAALLATGRVNEKLGKFVLAFAQAREARTVFRDAAAEPAGVAECAHTMAVWSFHQGDDETSFRCFREAAALREAAGELLRSAQSWHNLGYVLCRTGRAEDAFAAFREAERLLHRVRAEGPSDLREKAVRDGAFILSHTAYANARYRTAADAVGAATAYFTLVARTGVHREPLLARLALPVACPDPALARPLTDLTGLAPDPETWFRFVVAEGRHALATHRPGQGRRPYLGALLVALAEYGAWCVAQGRREEGLRLVGEAVSLARSCGWAGEAERITAAYGPR</sequence>
<comment type="caution">
    <text evidence="1">The sequence shown here is derived from an EMBL/GenBank/DDBJ whole genome shotgun (WGS) entry which is preliminary data.</text>
</comment>
<dbReference type="SUPFAM" id="SSF48452">
    <property type="entry name" value="TPR-like"/>
    <property type="match status" value="1"/>
</dbReference>
<dbReference type="Gene3D" id="1.25.40.10">
    <property type="entry name" value="Tetratricopeptide repeat domain"/>
    <property type="match status" value="1"/>
</dbReference>